<evidence type="ECO:0000313" key="2">
    <source>
        <dbReference type="Proteomes" id="UP001595973"/>
    </source>
</evidence>
<proteinExistence type="predicted"/>
<keyword evidence="2" id="KW-1185">Reference proteome</keyword>
<gene>
    <name evidence="1" type="ORF">ACFO5X_05665</name>
</gene>
<dbReference type="PANTHER" id="PTHR42110">
    <property type="entry name" value="L-ASPARAGINASE, PUTATIVE (AFU_ORTHOLOGUE AFUA_3G11890)-RELATED"/>
    <property type="match status" value="1"/>
</dbReference>
<reference evidence="2" key="1">
    <citation type="journal article" date="2019" name="Int. J. Syst. Evol. Microbiol.">
        <title>The Global Catalogue of Microorganisms (GCM) 10K type strain sequencing project: providing services to taxonomists for standard genome sequencing and annotation.</title>
        <authorList>
            <consortium name="The Broad Institute Genomics Platform"/>
            <consortium name="The Broad Institute Genome Sequencing Center for Infectious Disease"/>
            <person name="Wu L."/>
            <person name="Ma J."/>
        </authorList>
    </citation>
    <scope>NUCLEOTIDE SEQUENCE [LARGE SCALE GENOMIC DNA]</scope>
    <source>
        <strain evidence="2">CGMCC 4.7283</strain>
    </source>
</reference>
<dbReference type="Pfam" id="PF06089">
    <property type="entry name" value="Asparaginase_II"/>
    <property type="match status" value="1"/>
</dbReference>
<dbReference type="PANTHER" id="PTHR42110:SF1">
    <property type="entry name" value="L-ASPARAGINASE, PUTATIVE (AFU_ORTHOLOGUE AFUA_3G11890)-RELATED"/>
    <property type="match status" value="1"/>
</dbReference>
<dbReference type="RefSeq" id="WP_380716272.1">
    <property type="nucleotide sequence ID" value="NZ_JBHSGI010000002.1"/>
</dbReference>
<dbReference type="EMBL" id="JBHSGI010000002">
    <property type="protein sequence ID" value="MFC4668035.1"/>
    <property type="molecule type" value="Genomic_DNA"/>
</dbReference>
<comment type="caution">
    <text evidence="1">The sequence shown here is derived from an EMBL/GenBank/DDBJ whole genome shotgun (WGS) entry which is preliminary data.</text>
</comment>
<dbReference type="InterPro" id="IPR010349">
    <property type="entry name" value="Asparaginase_II"/>
</dbReference>
<evidence type="ECO:0000313" key="1">
    <source>
        <dbReference type="EMBL" id="MFC4668035.1"/>
    </source>
</evidence>
<organism evidence="1 2">
    <name type="scientific">Seohaeicola nanhaiensis</name>
    <dbReference type="NCBI Taxonomy" id="1387282"/>
    <lineage>
        <taxon>Bacteria</taxon>
        <taxon>Pseudomonadati</taxon>
        <taxon>Pseudomonadota</taxon>
        <taxon>Alphaproteobacteria</taxon>
        <taxon>Rhodobacterales</taxon>
        <taxon>Roseobacteraceae</taxon>
        <taxon>Seohaeicola</taxon>
    </lineage>
</organism>
<name>A0ABV9KCU7_9RHOB</name>
<protein>
    <submittedName>
        <fullName evidence="1">Asparaginase</fullName>
    </submittedName>
</protein>
<dbReference type="Proteomes" id="UP001595973">
    <property type="component" value="Unassembled WGS sequence"/>
</dbReference>
<accession>A0ABV9KCU7</accession>
<sequence length="334" mass="34910">MENAVPLVEVWRGALLESTHSGHAVVCDTSGNIVAAWGDPEAVIYPRSSCKMIQALPLITSGAADRYGLTSEQLALACASHNGAAIHTTRVERWLDQLGLAESDFRCGPQDPADKAAHDGLIRSGQQPCQIHNNCSGKHSGFLTLNRYMGGGPEYHEVDHPVQQAVLAAFEEVTGEDSPGYGIDGCSAPNFATSLHGLARAMAWFASAGSRSDQASAAAGRLVQAMMAHPELVAGEGRACTALMRALGGKAAVKTGAEGVFTAILPEQGLGVALKIADGATRASECTMAAMLIWLGLLESDNPVALDYCNAPIRSRLGLDAGVIRPVAGFIRPI</sequence>